<feature type="binding site" evidence="1">
    <location>
        <begin position="109"/>
        <end position="112"/>
    </location>
    <ligand>
        <name>dUMP</name>
        <dbReference type="ChEBI" id="CHEBI:246422"/>
        <note>ligand shared between dimeric partners</note>
    </ligand>
</feature>
<dbReference type="InterPro" id="IPR036098">
    <property type="entry name" value="Thymidylate_synthase_ThyX_sf"/>
</dbReference>
<comment type="subunit">
    <text evidence="1">Homotetramer.</text>
</comment>
<keyword evidence="1" id="KW-0285">Flavoprotein</keyword>
<dbReference type="NCBIfam" id="TIGR02170">
    <property type="entry name" value="thyX"/>
    <property type="match status" value="1"/>
</dbReference>
<comment type="similarity">
    <text evidence="1">Belongs to the thymidylate synthase ThyX family.</text>
</comment>
<feature type="region of interest" description="Disordered" evidence="2">
    <location>
        <begin position="1"/>
        <end position="23"/>
    </location>
</feature>
<feature type="binding site" evidence="1">
    <location>
        <begin position="212"/>
        <end position="214"/>
    </location>
    <ligand>
        <name>FAD</name>
        <dbReference type="ChEBI" id="CHEBI:57692"/>
        <note>ligand shared between neighboring subunits</note>
    </ligand>
</feature>
<feature type="binding site" evidence="1">
    <location>
        <position position="218"/>
    </location>
    <ligand>
        <name>FAD</name>
        <dbReference type="ChEBI" id="CHEBI:57692"/>
        <note>ligand shared between neighboring subunits</note>
    </ligand>
</feature>
<dbReference type="Proteomes" id="UP001203880">
    <property type="component" value="Unassembled WGS sequence"/>
</dbReference>
<feature type="binding site" evidence="1">
    <location>
        <begin position="112"/>
        <end position="114"/>
    </location>
    <ligand>
        <name>FAD</name>
        <dbReference type="ChEBI" id="CHEBI:57692"/>
        <note>ligand shared between neighboring subunits</note>
    </ligand>
</feature>
<name>A0ABT0Q3K2_9RHOB</name>
<proteinExistence type="inferred from homology"/>
<sequence>MSLSTEQLAEIEEQRGQTAPTRRAVSEGLEERLFTAHPVLDHGFVRVIDYMGDDAAICQAARVSYGKGTKSVQNDEGLIRYLMRHWHSTPFEMCEIKLHVKLPVFVARQWIRHRTANVNEYSARYSILDREFYIPAPEHVAAQSEINNQGRGDALQGEEAARVLDMLKSDSMRCYDNYEAMISQDGQQGLARELARMNLPANVYTQWYWKVDLHNLFHFLRLRADAHAQYEIRVYAETMCNIVADWVPFAYKAFEDYRLGAASLSAQMVNCVQRMLRGEEVSQENSGLSAREWREFETIVRGN</sequence>
<keyword evidence="4" id="KW-1185">Reference proteome</keyword>
<organism evidence="3 4">
    <name type="scientific">Ruegeria spongiae</name>
    <dbReference type="NCBI Taxonomy" id="2942209"/>
    <lineage>
        <taxon>Bacteria</taxon>
        <taxon>Pseudomonadati</taxon>
        <taxon>Pseudomonadota</taxon>
        <taxon>Alphaproteobacteria</taxon>
        <taxon>Rhodobacterales</taxon>
        <taxon>Roseobacteraceae</taxon>
        <taxon>Ruegeria</taxon>
    </lineage>
</organism>
<dbReference type="PANTHER" id="PTHR34934:SF1">
    <property type="entry name" value="FLAVIN-DEPENDENT THYMIDYLATE SYNTHASE"/>
    <property type="match status" value="1"/>
</dbReference>
<keyword evidence="1" id="KW-0521">NADP</keyword>
<keyword evidence="1 3" id="KW-0489">Methyltransferase</keyword>
<dbReference type="PROSITE" id="PS51331">
    <property type="entry name" value="THYX"/>
    <property type="match status" value="1"/>
</dbReference>
<comment type="catalytic activity">
    <reaction evidence="1">
        <text>dUMP + (6R)-5,10-methylene-5,6,7,8-tetrahydrofolate + NADPH + H(+) = dTMP + (6S)-5,6,7,8-tetrahydrofolate + NADP(+)</text>
        <dbReference type="Rhea" id="RHEA:29043"/>
        <dbReference type="ChEBI" id="CHEBI:15378"/>
        <dbReference type="ChEBI" id="CHEBI:15636"/>
        <dbReference type="ChEBI" id="CHEBI:57453"/>
        <dbReference type="ChEBI" id="CHEBI:57783"/>
        <dbReference type="ChEBI" id="CHEBI:58349"/>
        <dbReference type="ChEBI" id="CHEBI:63528"/>
        <dbReference type="ChEBI" id="CHEBI:246422"/>
        <dbReference type="EC" id="2.1.1.148"/>
    </reaction>
</comment>
<feature type="binding site" evidence="1">
    <location>
        <position position="223"/>
    </location>
    <ligand>
        <name>dUMP</name>
        <dbReference type="ChEBI" id="CHEBI:246422"/>
        <note>ligand shared between dimeric partners</note>
    </ligand>
</feature>
<feature type="binding site" evidence="1">
    <location>
        <position position="120"/>
    </location>
    <ligand>
        <name>FAD</name>
        <dbReference type="ChEBI" id="CHEBI:57692"/>
        <note>ligand shared between neighboring subunits</note>
    </ligand>
</feature>
<feature type="binding site" evidence="1">
    <location>
        <position position="89"/>
    </location>
    <ligand>
        <name>FAD</name>
        <dbReference type="ChEBI" id="CHEBI:57692"/>
        <note>ligand shared between neighboring subunits</note>
    </ligand>
</feature>
<comment type="caution">
    <text evidence="3">The sequence shown here is derived from an EMBL/GenBank/DDBJ whole genome shotgun (WGS) entry which is preliminary data.</text>
</comment>
<reference evidence="3" key="1">
    <citation type="submission" date="2022-05" db="EMBL/GenBank/DDBJ databases">
        <authorList>
            <person name="Park J.-S."/>
        </authorList>
    </citation>
    <scope>NUCLEOTIDE SEQUENCE</scope>
    <source>
        <strain evidence="3">2012CJ41-6</strain>
    </source>
</reference>
<comment type="function">
    <text evidence="1">Catalyzes the reductive methylation of 2'-deoxyuridine-5'-monophosphate (dUMP) to 2'-deoxythymidine-5'-monophosphate (dTMP) while utilizing 5,10-methylenetetrahydrofolate (mTHF) as the methyl donor, and NADPH and FADH(2) as the reductant.</text>
</comment>
<comment type="pathway">
    <text evidence="1">Pyrimidine metabolism; dTTP biosynthesis.</text>
</comment>
<dbReference type="Pfam" id="PF02511">
    <property type="entry name" value="Thy1"/>
    <property type="match status" value="1"/>
</dbReference>
<dbReference type="GO" id="GO:0032259">
    <property type="term" value="P:methylation"/>
    <property type="evidence" value="ECO:0007669"/>
    <property type="project" value="UniProtKB-KW"/>
</dbReference>
<evidence type="ECO:0000256" key="1">
    <source>
        <dbReference type="HAMAP-Rule" id="MF_01408"/>
    </source>
</evidence>
<dbReference type="Gene3D" id="3.30.1360.170">
    <property type="match status" value="1"/>
</dbReference>
<keyword evidence="1 3" id="KW-0808">Transferase</keyword>
<gene>
    <name evidence="1 3" type="primary">thyX</name>
    <name evidence="3" type="ORF">M3P21_13050</name>
</gene>
<accession>A0ABT0Q3K2</accession>
<dbReference type="EC" id="2.1.1.148" evidence="1"/>
<dbReference type="CDD" id="cd20175">
    <property type="entry name" value="ThyX"/>
    <property type="match status" value="1"/>
</dbReference>
<dbReference type="GO" id="GO:0050797">
    <property type="term" value="F:thymidylate synthase (FAD) activity"/>
    <property type="evidence" value="ECO:0007669"/>
    <property type="project" value="UniProtKB-EC"/>
</dbReference>
<dbReference type="PANTHER" id="PTHR34934">
    <property type="entry name" value="FLAVIN-DEPENDENT THYMIDYLATE SYNTHASE"/>
    <property type="match status" value="1"/>
</dbReference>
<evidence type="ECO:0000313" key="3">
    <source>
        <dbReference type="EMBL" id="MCL6284455.1"/>
    </source>
</evidence>
<feature type="active site" description="Involved in ionization of N3 of dUMP, leading to its activation" evidence="1">
    <location>
        <position position="223"/>
    </location>
</feature>
<dbReference type="HAMAP" id="MF_01408">
    <property type="entry name" value="ThyX"/>
    <property type="match status" value="1"/>
</dbReference>
<dbReference type="SUPFAM" id="SSF69796">
    <property type="entry name" value="Thymidylate synthase-complementing protein Thy1"/>
    <property type="match status" value="1"/>
</dbReference>
<keyword evidence="1" id="KW-0545">Nucleotide biosynthesis</keyword>
<protein>
    <recommendedName>
        <fullName evidence="1">Flavin-dependent thymidylate synthase</fullName>
        <shortName evidence="1">FDTS</shortName>
        <ecNumber evidence="1">2.1.1.148</ecNumber>
    </recommendedName>
    <alternativeName>
        <fullName evidence="1">FAD-dependent thymidylate synthase</fullName>
    </alternativeName>
    <alternativeName>
        <fullName evidence="1">Thymidylate synthase ThyX</fullName>
        <shortName evidence="1">TS</shortName>
        <shortName evidence="1">TSase</shortName>
    </alternativeName>
</protein>
<dbReference type="InterPro" id="IPR003669">
    <property type="entry name" value="Thymidylate_synthase_ThyX"/>
</dbReference>
<keyword evidence="1" id="KW-0274">FAD</keyword>
<dbReference type="EMBL" id="JAMFMB010000015">
    <property type="protein sequence ID" value="MCL6284455.1"/>
    <property type="molecule type" value="Genomic_DNA"/>
</dbReference>
<dbReference type="RefSeq" id="WP_249710490.1">
    <property type="nucleotide sequence ID" value="NZ_JAMFMB010000015.1"/>
</dbReference>
<feature type="binding site" description="in other chain" evidence="1">
    <location>
        <position position="196"/>
    </location>
    <ligand>
        <name>dUMP</name>
        <dbReference type="ChEBI" id="CHEBI:246422"/>
        <note>ligand shared between dimeric partners</note>
    </ligand>
</feature>
<evidence type="ECO:0000313" key="4">
    <source>
        <dbReference type="Proteomes" id="UP001203880"/>
    </source>
</evidence>
<evidence type="ECO:0000256" key="2">
    <source>
        <dbReference type="SAM" id="MobiDB-lite"/>
    </source>
</evidence>
<feature type="binding site" description="in other chain" evidence="1">
    <location>
        <begin position="120"/>
        <end position="124"/>
    </location>
    <ligand>
        <name>dUMP</name>
        <dbReference type="ChEBI" id="CHEBI:246422"/>
        <note>ligand shared between dimeric partners</note>
    </ligand>
</feature>
<comment type="cofactor">
    <cofactor evidence="1">
        <name>FAD</name>
        <dbReference type="ChEBI" id="CHEBI:57692"/>
    </cofactor>
    <text evidence="1">Binds 4 FAD per tetramer. Each FAD binding site is formed by three monomers.</text>
</comment>